<name>A0A6V7UHG5_MELEN</name>
<dbReference type="EMBL" id="CAJEWN010000068">
    <property type="protein sequence ID" value="CAD2157890.1"/>
    <property type="molecule type" value="Genomic_DNA"/>
</dbReference>
<organism evidence="1 2">
    <name type="scientific">Meloidogyne enterolobii</name>
    <name type="common">Root-knot nematode worm</name>
    <name type="synonym">Meloidogyne mayaguensis</name>
    <dbReference type="NCBI Taxonomy" id="390850"/>
    <lineage>
        <taxon>Eukaryota</taxon>
        <taxon>Metazoa</taxon>
        <taxon>Ecdysozoa</taxon>
        <taxon>Nematoda</taxon>
        <taxon>Chromadorea</taxon>
        <taxon>Rhabditida</taxon>
        <taxon>Tylenchina</taxon>
        <taxon>Tylenchomorpha</taxon>
        <taxon>Tylenchoidea</taxon>
        <taxon>Meloidogynidae</taxon>
        <taxon>Meloidogyninae</taxon>
        <taxon>Meloidogyne</taxon>
    </lineage>
</organism>
<gene>
    <name evidence="1" type="ORF">MENT_LOCUS12870</name>
</gene>
<accession>A0A6V7UHG5</accession>
<comment type="caution">
    <text evidence="1">The sequence shown here is derived from an EMBL/GenBank/DDBJ whole genome shotgun (WGS) entry which is preliminary data.</text>
</comment>
<evidence type="ECO:0000313" key="2">
    <source>
        <dbReference type="Proteomes" id="UP000580250"/>
    </source>
</evidence>
<dbReference type="Proteomes" id="UP000580250">
    <property type="component" value="Unassembled WGS sequence"/>
</dbReference>
<protein>
    <submittedName>
        <fullName evidence="1">Uncharacterized protein</fullName>
    </submittedName>
</protein>
<reference evidence="1 2" key="1">
    <citation type="submission" date="2020-08" db="EMBL/GenBank/DDBJ databases">
        <authorList>
            <person name="Koutsovoulos G."/>
            <person name="Danchin GJ E."/>
        </authorList>
    </citation>
    <scope>NUCLEOTIDE SEQUENCE [LARGE SCALE GENOMIC DNA]</scope>
</reference>
<evidence type="ECO:0000313" key="1">
    <source>
        <dbReference type="EMBL" id="CAD2157890.1"/>
    </source>
</evidence>
<dbReference type="AlphaFoldDB" id="A0A6V7UHG5"/>
<proteinExistence type="predicted"/>
<sequence>MNPSDEQIWEKLTETILNEWLQRLCKRFNSKKAASVHIASLISLLVNLDNHCKEIKKYSNIIFSDSIVPISIVKRSAR</sequence>